<dbReference type="GO" id="GO:0031087">
    <property type="term" value="P:deadenylation-independent decapping of nuclear-transcribed mRNA"/>
    <property type="evidence" value="ECO:0007669"/>
    <property type="project" value="InterPro"/>
</dbReference>
<keyword evidence="5" id="KW-0677">Repeat</keyword>
<feature type="coiled-coil region" evidence="6">
    <location>
        <begin position="562"/>
        <end position="589"/>
    </location>
</feature>
<reference evidence="9 10" key="1">
    <citation type="journal article" date="2011" name="Cell">
        <title>Insight into structure and assembly of the nuclear pore complex by utilizing the genome of a eukaryotic thermophile.</title>
        <authorList>
            <person name="Amlacher S."/>
            <person name="Sarges P."/>
            <person name="Flemming D."/>
            <person name="van Noort V."/>
            <person name="Kunze R."/>
            <person name="Devos D.P."/>
            <person name="Arumugam M."/>
            <person name="Bork P."/>
            <person name="Hurt E."/>
        </authorList>
    </citation>
    <scope>NUCLEOTIDE SEQUENCE [LARGE SCALE GENOMIC DNA]</scope>
    <source>
        <strain evidence="10">DSM 1495 / CBS 144.50 / IMI 039719</strain>
    </source>
</reference>
<evidence type="ECO:0000256" key="6">
    <source>
        <dbReference type="SAM" id="Coils"/>
    </source>
</evidence>
<dbReference type="GeneID" id="18254810"/>
<dbReference type="eggNOG" id="ENOG502T19D">
    <property type="taxonomic scope" value="Eukaryota"/>
</dbReference>
<keyword evidence="3" id="KW-0963">Cytoplasm</keyword>
<dbReference type="GO" id="GO:0000932">
    <property type="term" value="C:P-body"/>
    <property type="evidence" value="ECO:0007669"/>
    <property type="project" value="UniProtKB-SubCell"/>
</dbReference>
<dbReference type="STRING" id="759272.G0RYS4"/>
<comment type="similarity">
    <text evidence="2">Belongs to the WD repeat EDC4 family.</text>
</comment>
<proteinExistence type="inferred from homology"/>
<dbReference type="InterPro" id="IPR015943">
    <property type="entry name" value="WD40/YVTN_repeat-like_dom_sf"/>
</dbReference>
<feature type="compositionally biased region" description="Polar residues" evidence="7">
    <location>
        <begin position="1052"/>
        <end position="1063"/>
    </location>
</feature>
<accession>G0RYS4</accession>
<evidence type="ECO:0000259" key="8">
    <source>
        <dbReference type="Pfam" id="PF24106"/>
    </source>
</evidence>
<feature type="compositionally biased region" description="Low complexity" evidence="7">
    <location>
        <begin position="182"/>
        <end position="206"/>
    </location>
</feature>
<evidence type="ECO:0000256" key="5">
    <source>
        <dbReference type="ARBA" id="ARBA00022737"/>
    </source>
</evidence>
<feature type="compositionally biased region" description="Low complexity" evidence="7">
    <location>
        <begin position="502"/>
        <end position="515"/>
    </location>
</feature>
<evidence type="ECO:0000256" key="2">
    <source>
        <dbReference type="ARBA" id="ARBA00009639"/>
    </source>
</evidence>
<dbReference type="Proteomes" id="UP000008066">
    <property type="component" value="Unassembled WGS sequence"/>
</dbReference>
<dbReference type="Gene3D" id="2.130.10.10">
    <property type="entry name" value="YVTN repeat-like/Quinoprotein amine dehydrogenase"/>
    <property type="match status" value="1"/>
</dbReference>
<feature type="compositionally biased region" description="Pro residues" evidence="7">
    <location>
        <begin position="166"/>
        <end position="181"/>
    </location>
</feature>
<feature type="region of interest" description="Disordered" evidence="7">
    <location>
        <begin position="997"/>
        <end position="1156"/>
    </location>
</feature>
<evidence type="ECO:0000256" key="1">
    <source>
        <dbReference type="ARBA" id="ARBA00004201"/>
    </source>
</evidence>
<evidence type="ECO:0000256" key="4">
    <source>
        <dbReference type="ARBA" id="ARBA00022574"/>
    </source>
</evidence>
<protein>
    <recommendedName>
        <fullName evidence="8">EDC4-like protein pdc1 beta-propeller domain-containing protein</fullName>
    </recommendedName>
</protein>
<feature type="region of interest" description="Disordered" evidence="7">
    <location>
        <begin position="1"/>
        <end position="399"/>
    </location>
</feature>
<dbReference type="InterPro" id="IPR045152">
    <property type="entry name" value="EDC4-like"/>
</dbReference>
<feature type="region of interest" description="Disordered" evidence="7">
    <location>
        <begin position="500"/>
        <end position="536"/>
    </location>
</feature>
<evidence type="ECO:0000313" key="9">
    <source>
        <dbReference type="EMBL" id="EGS24060.1"/>
    </source>
</evidence>
<feature type="compositionally biased region" description="Basic and acidic residues" evidence="7">
    <location>
        <begin position="254"/>
        <end position="263"/>
    </location>
</feature>
<dbReference type="FunFam" id="2.130.10.10:FF:000817">
    <property type="entry name" value="WGS project CABT00000000 data, contig 2.15"/>
    <property type="match status" value="1"/>
</dbReference>
<feature type="compositionally biased region" description="Basic and acidic residues" evidence="7">
    <location>
        <begin position="371"/>
        <end position="390"/>
    </location>
</feature>
<keyword evidence="4" id="KW-0853">WD repeat</keyword>
<dbReference type="RefSeq" id="XP_006691302.1">
    <property type="nucleotide sequence ID" value="XM_006691239.1"/>
</dbReference>
<gene>
    <name evidence="9" type="ORF">CTHT_0007720</name>
</gene>
<dbReference type="SUPFAM" id="SSF50978">
    <property type="entry name" value="WD40 repeat-like"/>
    <property type="match status" value="1"/>
</dbReference>
<feature type="compositionally biased region" description="Polar residues" evidence="7">
    <location>
        <begin position="1113"/>
        <end position="1143"/>
    </location>
</feature>
<keyword evidence="6" id="KW-0175">Coiled coil</keyword>
<dbReference type="HOGENOM" id="CLU_003635_0_0_1"/>
<keyword evidence="10" id="KW-1185">Reference proteome</keyword>
<dbReference type="PANTHER" id="PTHR15598">
    <property type="entry name" value="ENHANCER OF MRNA-DECAPPING PROTEIN 4"/>
    <property type="match status" value="1"/>
</dbReference>
<organism evidence="10">
    <name type="scientific">Chaetomium thermophilum (strain DSM 1495 / CBS 144.50 / IMI 039719)</name>
    <name type="common">Thermochaetoides thermophila</name>
    <dbReference type="NCBI Taxonomy" id="759272"/>
    <lineage>
        <taxon>Eukaryota</taxon>
        <taxon>Fungi</taxon>
        <taxon>Dikarya</taxon>
        <taxon>Ascomycota</taxon>
        <taxon>Pezizomycotina</taxon>
        <taxon>Sordariomycetes</taxon>
        <taxon>Sordariomycetidae</taxon>
        <taxon>Sordariales</taxon>
        <taxon>Chaetomiaceae</taxon>
        <taxon>Thermochaetoides</taxon>
    </lineage>
</organism>
<sequence length="1659" mass="179930">MSSYGLPGASPAGSGPATDTEANQDFQSLLAQLRRQSSPSPGPGGGSSGPGPDMLPPPHGQYGYNNYAAQPYYAGVHHSGSDSPNAPNPSHVQTSMDSPAFLPEAPTPPVSYSHSQYPPGLMSTMNATRAGPPAPSDDRTAHLLNLLKYNSQNGPPSTSQQASREPPLPYAPAPIGPPPVIHAPAPAAADPTGLLAALMKGTLPETSKPEPPSTSTWNQGSPPTGTQQYLLNLLNRPKPSQHGDLPEAPQPPVMDEKDAESSHGGRSAEPTLVDTLASRSELDYEPKSFESPPPKFDSTPHSQHSHPVSKPPVPAVFPGFQDAYDHLSGSSPIHRTPKTSTTPSAAAETAHPVAPVPTQILKKPTSVQHTPEQKRSIVETPEHLLRKPEHSASPGSQGIAAPIFPLPAVSDALPVQEKKESVADAVSGLAEQADREAREALARAEYEQAQARELEPPAPEEAAPAVLSPPIAGDLASKQQGDAFLASTLDVAVGVKEEKDSGNNAAAPAAHGPVADSWESAEAEEAPAPEEPPAPVTVYNFPMKPWISISLQEIEDTRPVFREEAILDIARLKKDFDQMDRNLVSASETYMAYGMSKAGGLRVIRQEDGKDAKLFTDTKDRIFNVAISTSAAHQHPGKEAIIGTGVSGTVTALPCPPIQAQEGGDAPGGVLKTRARPSSMHPEYFAVGRGKSINIIWPSFIFENNLFKTGHDRVVDTDRLMKQCSLKINTGKAGKDFTFSQDDTVVVSLDKSGRVKFWDVRELTAPKEDSDLLSPLPAHTSFEVKEPLMTLTTTPEGEKAWPTSVLLLDKFRPYQKRVALRYMIVGMKQNHTLQLWDLALGKPVQEFNFPHNKESDAVCSVMYHAASNMIVVGHPTRNSIYFLHLSAPKYNLKNMSQVEYIQRLVAQDPSIPQPESTAVISGIREYSFANKGVLRSLNILENPAASGDGEEPTLFELYAMHSKGVTCLFIKQAELGWSRENKVISPADAVESGLAKISKLVPPPPPPPAETQHANAPTESAAQPPPQIRIATRNKDAGLKIPTPPSDEKTPKSTAAESGSTLKTDQRKDNNKEEVELPVPAPERTERKGRKKKSSQQAAAAVSNDHPGANAPGESNNNRATLQNNKAGKGSRNMTDNNLTDAKQQQQQQQQQAAADLSLLSSGVSQEHLENIVNKMESRIVANISGRFDAVFNEILKQMQTFQDSRDSAFANNQSTLLQMVADVLNDNTEAVLKNLIISQINDHVIPSLRSTIDKSVADQLGAKTSAQIGAVKNEVSRNLNQAVANAMMKPDVAKTITERIVHNLAITVSSSVEKEVQKSISTLASNVAKQTAHLVHQRILEDVDARIREAFQHFEERRRDDDTRLDRLMAQTQELADIISTLAASQTQLQRELVALRQQISEQGRERAVHLAAEEQLMHGHGHHARGSASSHTMPGAGRELVSYPHSTQASVSHQQAPHVYAHQPQHQYGTPEQQQVMYGPSSREERQKMELNNLLDTIDGLMRSGNYSDAMLRWLQSGDRTEEIFQQVLSNYNPMFAQDLPPLVLLSVGATVSRELSRGAPKLTKKISLLEIILYSFNQHIGNLDDQVRDVTPKIMRDLKSRIEQLLLDISRIAPHDPSIKTLSGLSQLASRIAESVQSVQVRHASMHGPVGHMGAY</sequence>
<feature type="compositionally biased region" description="Low complexity" evidence="7">
    <location>
        <begin position="338"/>
        <end position="350"/>
    </location>
</feature>
<feature type="compositionally biased region" description="Basic and acidic residues" evidence="7">
    <location>
        <begin position="1064"/>
        <end position="1075"/>
    </location>
</feature>
<feature type="compositionally biased region" description="Polar residues" evidence="7">
    <location>
        <begin position="1012"/>
        <end position="1021"/>
    </location>
</feature>
<feature type="domain" description="EDC4-like protein pdc1 beta-propeller" evidence="8">
    <location>
        <begin position="560"/>
        <end position="906"/>
    </location>
</feature>
<feature type="compositionally biased region" description="Low complexity" evidence="7">
    <location>
        <begin position="1144"/>
        <end position="1155"/>
    </location>
</feature>
<dbReference type="OMA" id="YVNPFDQ"/>
<dbReference type="EMBL" id="GL988032">
    <property type="protein sequence ID" value="EGS24060.1"/>
    <property type="molecule type" value="Genomic_DNA"/>
</dbReference>
<name>G0RYS4_CHATD</name>
<feature type="compositionally biased region" description="Polar residues" evidence="7">
    <location>
        <begin position="20"/>
        <end position="36"/>
    </location>
</feature>
<feature type="compositionally biased region" description="Acidic residues" evidence="7">
    <location>
        <begin position="519"/>
        <end position="528"/>
    </location>
</feature>
<evidence type="ECO:0000256" key="3">
    <source>
        <dbReference type="ARBA" id="ARBA00022490"/>
    </source>
</evidence>
<feature type="compositionally biased region" description="Polar residues" evidence="7">
    <location>
        <begin position="148"/>
        <end position="163"/>
    </location>
</feature>
<evidence type="ECO:0000313" key="10">
    <source>
        <dbReference type="Proteomes" id="UP000008066"/>
    </source>
</evidence>
<dbReference type="InterPro" id="IPR055393">
    <property type="entry name" value="Beta-prop_EDC4L"/>
</dbReference>
<dbReference type="PANTHER" id="PTHR15598:SF5">
    <property type="entry name" value="ENHANCER OF MRNA-DECAPPING PROTEIN 4"/>
    <property type="match status" value="1"/>
</dbReference>
<feature type="compositionally biased region" description="Low complexity" evidence="7">
    <location>
        <begin position="1"/>
        <end position="17"/>
    </location>
</feature>
<dbReference type="Pfam" id="PF24106">
    <property type="entry name" value="Beta-prop_EDC4L"/>
    <property type="match status" value="1"/>
</dbReference>
<feature type="compositionally biased region" description="Polar residues" evidence="7">
    <location>
        <begin position="81"/>
        <end position="97"/>
    </location>
</feature>
<comment type="subcellular location">
    <subcellularLocation>
        <location evidence="1">Cytoplasm</location>
        <location evidence="1">P-body</location>
    </subcellularLocation>
</comment>
<evidence type="ECO:0000256" key="7">
    <source>
        <dbReference type="SAM" id="MobiDB-lite"/>
    </source>
</evidence>
<dbReference type="InterPro" id="IPR036322">
    <property type="entry name" value="WD40_repeat_dom_sf"/>
</dbReference>
<dbReference type="OrthoDB" id="21128at2759"/>
<feature type="compositionally biased region" description="Polar residues" evidence="7">
    <location>
        <begin position="217"/>
        <end position="230"/>
    </location>
</feature>
<dbReference type="KEGG" id="cthr:CTHT_0007720"/>